<reference evidence="3" key="1">
    <citation type="submission" date="2021-06" db="EMBL/GenBank/DDBJ databases">
        <title>Vibrio nov. sp., novel gut bacterium isolated from Yellow Sea oyster.</title>
        <authorList>
            <person name="Muhammad N."/>
            <person name="Nguyen T.H."/>
            <person name="Lee Y.-J."/>
            <person name="Ko J."/>
            <person name="Kim S.-G."/>
        </authorList>
    </citation>
    <scope>NUCLEOTIDE SEQUENCE</scope>
    <source>
        <strain evidence="3">OG9-811</strain>
    </source>
</reference>
<feature type="active site" description="Proton donor/acceptor" evidence="1">
    <location>
        <position position="75"/>
    </location>
</feature>
<dbReference type="SMART" id="SM00855">
    <property type="entry name" value="PGAM"/>
    <property type="match status" value="1"/>
</dbReference>
<dbReference type="AlphaFoldDB" id="A0A975UAQ8"/>
<gene>
    <name evidence="3" type="ORF">KNV97_08800</name>
</gene>
<evidence type="ECO:0000313" key="3">
    <source>
        <dbReference type="EMBL" id="QXO18358.1"/>
    </source>
</evidence>
<dbReference type="RefSeq" id="WP_218562905.1">
    <property type="nucleotide sequence ID" value="NZ_CP076643.1"/>
</dbReference>
<dbReference type="GO" id="GO:0005737">
    <property type="term" value="C:cytoplasm"/>
    <property type="evidence" value="ECO:0007669"/>
    <property type="project" value="TreeGrafter"/>
</dbReference>
<dbReference type="PANTHER" id="PTHR48100:SF5">
    <property type="entry name" value="HISTIDINE PHOSPHATASE FAMILY PROTEIN"/>
    <property type="match status" value="1"/>
</dbReference>
<proteinExistence type="predicted"/>
<dbReference type="InterPro" id="IPR050275">
    <property type="entry name" value="PGM_Phosphatase"/>
</dbReference>
<dbReference type="CDD" id="cd07067">
    <property type="entry name" value="HP_PGM_like"/>
    <property type="match status" value="1"/>
</dbReference>
<feature type="binding site" evidence="2">
    <location>
        <begin position="2"/>
        <end position="9"/>
    </location>
    <ligand>
        <name>substrate</name>
    </ligand>
</feature>
<dbReference type="KEGG" id="vos:KNV97_08800"/>
<keyword evidence="4" id="KW-1185">Reference proteome</keyword>
<dbReference type="Pfam" id="PF00300">
    <property type="entry name" value="His_Phos_1"/>
    <property type="match status" value="1"/>
</dbReference>
<evidence type="ECO:0000256" key="2">
    <source>
        <dbReference type="PIRSR" id="PIRSR613078-2"/>
    </source>
</evidence>
<evidence type="ECO:0000256" key="1">
    <source>
        <dbReference type="PIRSR" id="PIRSR613078-1"/>
    </source>
</evidence>
<sequence length="179" mass="20641">MRHGQTLFNVRRKMQGWCDSPLTELGIEQASQAAAYFDEIELTHLYSSSSERACDTAELATRNRLPYQRLKGLKEISFGLYEGESEDLHPDLETREHHYVQFGGESKTAVRERMVDTCRAIMQNEDHHCVLAVSHYGACKQFHLHWNQDADPAMTIPNCAILKYQYHDGQFEFIEMITG</sequence>
<dbReference type="InterPro" id="IPR013078">
    <property type="entry name" value="His_Pase_superF_clade-1"/>
</dbReference>
<dbReference type="Proteomes" id="UP000694232">
    <property type="component" value="Chromosome 1"/>
</dbReference>
<evidence type="ECO:0000313" key="4">
    <source>
        <dbReference type="Proteomes" id="UP000694232"/>
    </source>
</evidence>
<protein>
    <submittedName>
        <fullName evidence="3">Histidine phosphatase family protein</fullName>
    </submittedName>
</protein>
<feature type="active site" description="Tele-phosphohistidine intermediate" evidence="1">
    <location>
        <position position="3"/>
    </location>
</feature>
<accession>A0A975UAQ8</accession>
<dbReference type="PANTHER" id="PTHR48100">
    <property type="entry name" value="BROAD-SPECIFICITY PHOSPHATASE YOR283W-RELATED"/>
    <property type="match status" value="1"/>
</dbReference>
<organism evidence="3 4">
    <name type="scientific">Vibrio ostreae</name>
    <dbReference type="NCBI Taxonomy" id="2841925"/>
    <lineage>
        <taxon>Bacteria</taxon>
        <taxon>Pseudomonadati</taxon>
        <taxon>Pseudomonadota</taxon>
        <taxon>Gammaproteobacteria</taxon>
        <taxon>Vibrionales</taxon>
        <taxon>Vibrionaceae</taxon>
        <taxon>Vibrio</taxon>
    </lineage>
</organism>
<dbReference type="EMBL" id="CP076643">
    <property type="protein sequence ID" value="QXO18358.1"/>
    <property type="molecule type" value="Genomic_DNA"/>
</dbReference>
<feature type="binding site" evidence="2">
    <location>
        <position position="52"/>
    </location>
    <ligand>
        <name>substrate</name>
    </ligand>
</feature>
<dbReference type="GO" id="GO:0016791">
    <property type="term" value="F:phosphatase activity"/>
    <property type="evidence" value="ECO:0007669"/>
    <property type="project" value="TreeGrafter"/>
</dbReference>
<name>A0A975UAQ8_9VIBR</name>